<reference evidence="3" key="1">
    <citation type="submission" date="2020-04" db="EMBL/GenBank/DDBJ databases">
        <authorList>
            <person name="Alioto T."/>
            <person name="Alioto T."/>
            <person name="Gomez Garrido J."/>
        </authorList>
    </citation>
    <scope>NUCLEOTIDE SEQUENCE</scope>
    <source>
        <strain evidence="3">A484AB</strain>
    </source>
</reference>
<sequence>AEADSEDDKGYLIGIIVMGIILAILLVLVVYFVYKTRALRAALNRKGTTSNNGPSNATMTDGIYEQPDNTTGKTENENYEEVGDATYTALNRTAKEDEDHFYSHLHEMQQNETGV</sequence>
<name>A0A6S7LDX7_PARCT</name>
<keyword evidence="4" id="KW-1185">Reference proteome</keyword>
<dbReference type="AlphaFoldDB" id="A0A6S7LDX7"/>
<comment type="caution">
    <text evidence="3">The sequence shown here is derived from an EMBL/GenBank/DDBJ whole genome shotgun (WGS) entry which is preliminary data.</text>
</comment>
<evidence type="ECO:0000313" key="3">
    <source>
        <dbReference type="EMBL" id="CAB4035682.1"/>
    </source>
</evidence>
<dbReference type="EMBL" id="CACRXK020021278">
    <property type="protein sequence ID" value="CAB4035682.1"/>
    <property type="molecule type" value="Genomic_DNA"/>
</dbReference>
<proteinExistence type="predicted"/>
<feature type="compositionally biased region" description="Polar residues" evidence="1">
    <location>
        <begin position="46"/>
        <end position="59"/>
    </location>
</feature>
<dbReference type="Proteomes" id="UP001152795">
    <property type="component" value="Unassembled WGS sequence"/>
</dbReference>
<evidence type="ECO:0000256" key="2">
    <source>
        <dbReference type="SAM" id="Phobius"/>
    </source>
</evidence>
<protein>
    <submittedName>
        <fullName evidence="3">Uncharacterized protein</fullName>
    </submittedName>
</protein>
<feature type="transmembrane region" description="Helical" evidence="2">
    <location>
        <begin position="12"/>
        <end position="34"/>
    </location>
</feature>
<keyword evidence="2" id="KW-0472">Membrane</keyword>
<keyword evidence="2" id="KW-0812">Transmembrane</keyword>
<feature type="region of interest" description="Disordered" evidence="1">
    <location>
        <begin position="44"/>
        <end position="78"/>
    </location>
</feature>
<feature type="non-terminal residue" evidence="3">
    <location>
        <position position="1"/>
    </location>
</feature>
<accession>A0A6S7LDX7</accession>
<gene>
    <name evidence="3" type="ORF">PACLA_8A067373</name>
</gene>
<keyword evidence="2" id="KW-1133">Transmembrane helix</keyword>
<evidence type="ECO:0000313" key="4">
    <source>
        <dbReference type="Proteomes" id="UP001152795"/>
    </source>
</evidence>
<evidence type="ECO:0000256" key="1">
    <source>
        <dbReference type="SAM" id="MobiDB-lite"/>
    </source>
</evidence>
<organism evidence="3 4">
    <name type="scientific">Paramuricea clavata</name>
    <name type="common">Red gorgonian</name>
    <name type="synonym">Violescent sea-whip</name>
    <dbReference type="NCBI Taxonomy" id="317549"/>
    <lineage>
        <taxon>Eukaryota</taxon>
        <taxon>Metazoa</taxon>
        <taxon>Cnidaria</taxon>
        <taxon>Anthozoa</taxon>
        <taxon>Octocorallia</taxon>
        <taxon>Malacalcyonacea</taxon>
        <taxon>Plexauridae</taxon>
        <taxon>Paramuricea</taxon>
    </lineage>
</organism>